<accession>A0A0N9W1V8</accession>
<gene>
    <name evidence="1" type="ORF">AOY20_08890</name>
</gene>
<evidence type="ECO:0000313" key="2">
    <source>
        <dbReference type="Proteomes" id="UP000064939"/>
    </source>
</evidence>
<dbReference type="RefSeq" id="WP_054581525.1">
    <property type="nucleotide sequence ID" value="NZ_CP012808.1"/>
</dbReference>
<dbReference type="AlphaFoldDB" id="A0A0N9W1V8"/>
<protein>
    <submittedName>
        <fullName evidence="1">Uncharacterized protein</fullName>
    </submittedName>
</protein>
<dbReference type="EMBL" id="CP012808">
    <property type="protein sequence ID" value="ALH95634.1"/>
    <property type="molecule type" value="Genomic_DNA"/>
</dbReference>
<name>A0A0N9W1V8_9GAMM</name>
<dbReference type="KEGG" id="aei:AOY20_08890"/>
<sequence>MIKTSLIFLYIFISTLVHSQPIDLSFTGSIIEPACLIFAQNINTCRAIVNEEKLIDTSILDDQNLSIEKLNNFISNYETTLVDLKLIATEKNKNAINLFVTYK</sequence>
<proteinExistence type="predicted"/>
<organism evidence="1 2">
    <name type="scientific">Acinetobacter equi</name>
    <dbReference type="NCBI Taxonomy" id="1324350"/>
    <lineage>
        <taxon>Bacteria</taxon>
        <taxon>Pseudomonadati</taxon>
        <taxon>Pseudomonadota</taxon>
        <taxon>Gammaproteobacteria</taxon>
        <taxon>Moraxellales</taxon>
        <taxon>Moraxellaceae</taxon>
        <taxon>Acinetobacter</taxon>
    </lineage>
</organism>
<dbReference type="Proteomes" id="UP000064939">
    <property type="component" value="Chromosome"/>
</dbReference>
<evidence type="ECO:0000313" key="1">
    <source>
        <dbReference type="EMBL" id="ALH95634.1"/>
    </source>
</evidence>
<keyword evidence="2" id="KW-1185">Reference proteome</keyword>
<reference evidence="1 2" key="1">
    <citation type="journal article" date="2015" name="Int. J. Syst. Evol. Microbiol.">
        <title>Acinetobacter equi sp. nov. isolated from horse faeces.</title>
        <authorList>
            <person name="Poppel M.T."/>
            <person name="Skiebe E."/>
            <person name="Laue M."/>
            <person name="Bergmann H."/>
            <person name="Ebersberger I."/>
            <person name="Garn T."/>
            <person name="Fruth A."/>
            <person name="Baumgardt S."/>
            <person name="Busse H.J."/>
            <person name="Wilharm G."/>
        </authorList>
    </citation>
    <scope>NUCLEOTIDE SEQUENCE [LARGE SCALE GENOMIC DNA]</scope>
    <source>
        <strain evidence="1 2">114</strain>
    </source>
</reference>